<sequence length="59" mass="6335">MSSSQDTNVRWMKSLAPAEDLGEGQGLAISTQHRLAAAHVGHRQAEVAAQLRRLVVDVA</sequence>
<accession>A0AAN8KLE2</accession>
<name>A0AAN8KLE2_9TELE</name>
<evidence type="ECO:0000313" key="2">
    <source>
        <dbReference type="Proteomes" id="UP001356427"/>
    </source>
</evidence>
<keyword evidence="2" id="KW-1185">Reference proteome</keyword>
<dbReference type="EMBL" id="JAGTTL010000035">
    <property type="protein sequence ID" value="KAK6294557.1"/>
    <property type="molecule type" value="Genomic_DNA"/>
</dbReference>
<dbReference type="AlphaFoldDB" id="A0AAN8KLE2"/>
<comment type="caution">
    <text evidence="1">The sequence shown here is derived from an EMBL/GenBank/DDBJ whole genome shotgun (WGS) entry which is preliminary data.</text>
</comment>
<reference evidence="1 2" key="1">
    <citation type="submission" date="2021-04" db="EMBL/GenBank/DDBJ databases">
        <authorList>
            <person name="De Guttry C."/>
            <person name="Zahm M."/>
            <person name="Klopp C."/>
            <person name="Cabau C."/>
            <person name="Louis A."/>
            <person name="Berthelot C."/>
            <person name="Parey E."/>
            <person name="Roest Crollius H."/>
            <person name="Montfort J."/>
            <person name="Robinson-Rechavi M."/>
            <person name="Bucao C."/>
            <person name="Bouchez O."/>
            <person name="Gislard M."/>
            <person name="Lluch J."/>
            <person name="Milhes M."/>
            <person name="Lampietro C."/>
            <person name="Lopez Roques C."/>
            <person name="Donnadieu C."/>
            <person name="Braasch I."/>
            <person name="Desvignes T."/>
            <person name="Postlethwait J."/>
            <person name="Bobe J."/>
            <person name="Wedekind C."/>
            <person name="Guiguen Y."/>
        </authorList>
    </citation>
    <scope>NUCLEOTIDE SEQUENCE [LARGE SCALE GENOMIC DNA]</scope>
    <source>
        <strain evidence="1">Cs_M1</strain>
        <tissue evidence="1">Blood</tissue>
    </source>
</reference>
<organism evidence="1 2">
    <name type="scientific">Coregonus suidteri</name>
    <dbReference type="NCBI Taxonomy" id="861788"/>
    <lineage>
        <taxon>Eukaryota</taxon>
        <taxon>Metazoa</taxon>
        <taxon>Chordata</taxon>
        <taxon>Craniata</taxon>
        <taxon>Vertebrata</taxon>
        <taxon>Euteleostomi</taxon>
        <taxon>Actinopterygii</taxon>
        <taxon>Neopterygii</taxon>
        <taxon>Teleostei</taxon>
        <taxon>Protacanthopterygii</taxon>
        <taxon>Salmoniformes</taxon>
        <taxon>Salmonidae</taxon>
        <taxon>Coregoninae</taxon>
        <taxon>Coregonus</taxon>
    </lineage>
</organism>
<evidence type="ECO:0000313" key="1">
    <source>
        <dbReference type="EMBL" id="KAK6294557.1"/>
    </source>
</evidence>
<gene>
    <name evidence="1" type="ORF">J4Q44_G00353870</name>
</gene>
<dbReference type="Proteomes" id="UP001356427">
    <property type="component" value="Unassembled WGS sequence"/>
</dbReference>
<proteinExistence type="predicted"/>
<protein>
    <submittedName>
        <fullName evidence="1">Uncharacterized protein</fullName>
    </submittedName>
</protein>